<evidence type="ECO:0000256" key="6">
    <source>
        <dbReference type="ARBA" id="ARBA00023136"/>
    </source>
</evidence>
<evidence type="ECO:0000256" key="1">
    <source>
        <dbReference type="ARBA" id="ARBA00004167"/>
    </source>
</evidence>
<dbReference type="GO" id="GO:0009055">
    <property type="term" value="F:electron transfer activity"/>
    <property type="evidence" value="ECO:0007669"/>
    <property type="project" value="UniProtKB-UniRule"/>
</dbReference>
<dbReference type="RefSeq" id="YP_009243837.1">
    <property type="nucleotide sequence ID" value="NC_029857.1"/>
</dbReference>
<keyword evidence="7" id="KW-0793">Thylakoid</keyword>
<sequence length="32" mass="3426">MGSEIIMVAFISSLLVLFGLTLGFILLKVQGD</sequence>
<gene>
    <name evidence="7 9" type="primary">petM</name>
    <name evidence="9" type="ORF">Sdur_019</name>
</gene>
<evidence type="ECO:0000256" key="3">
    <source>
        <dbReference type="ARBA" id="ARBA00022692"/>
    </source>
</evidence>
<accession>A0A141SCR1</accession>
<comment type="subcellular location">
    <subcellularLocation>
        <location evidence="7">Cellular thylakoid membrane</location>
        <topology evidence="7">Single-pass membrane protein</topology>
    </subcellularLocation>
    <subcellularLocation>
        <location evidence="1">Membrane</location>
        <topology evidence="1">Single-pass membrane protein</topology>
    </subcellularLocation>
</comment>
<organism evidence="9">
    <name type="scientific">Sporolithon durum</name>
    <dbReference type="NCBI Taxonomy" id="48970"/>
    <lineage>
        <taxon>Eukaryota</taxon>
        <taxon>Rhodophyta</taxon>
        <taxon>Florideophyceae</taxon>
        <taxon>Corallinophycidae</taxon>
        <taxon>Sporolithales</taxon>
        <taxon>Sporolithaceae</taxon>
        <taxon>Sporolithon</taxon>
    </lineage>
</organism>
<dbReference type="HAMAP" id="MF_00396">
    <property type="entry name" value="Cytb6_f_PetM"/>
    <property type="match status" value="1"/>
</dbReference>
<geneLocation type="plastid" evidence="9"/>
<dbReference type="GO" id="GO:0042651">
    <property type="term" value="C:thylakoid membrane"/>
    <property type="evidence" value="ECO:0007669"/>
    <property type="project" value="UniProtKB-UniRule"/>
</dbReference>
<comment type="function">
    <text evidence="7">Component of the cytochrome b6-f complex, which mediates electron transfer between photosystem II (PSII) and photosystem I (PSI), cyclic electron flow around PSI, and state transitions.</text>
</comment>
<evidence type="ECO:0000256" key="8">
    <source>
        <dbReference type="SAM" id="Phobius"/>
    </source>
</evidence>
<keyword evidence="5 7" id="KW-1133">Transmembrane helix</keyword>
<dbReference type="GeneID" id="27215521"/>
<keyword evidence="2 7" id="KW-0813">Transport</keyword>
<reference evidence="9" key="1">
    <citation type="submission" date="2015-07" db="EMBL/GenBank/DDBJ databases">
        <title>Reconstructing the complex evolutionary history of mobile plasmids in red algal genomes.</title>
        <authorList>
            <person name="Lee J."/>
            <person name="Kim K.M."/>
            <person name="Yang E.C."/>
            <person name="Miller K.A."/>
            <person name="Boo S.M."/>
            <person name="Bhattacharya D."/>
            <person name="Yoon H.S."/>
        </authorList>
    </citation>
    <scope>NUCLEOTIDE SEQUENCE</scope>
</reference>
<evidence type="ECO:0000256" key="5">
    <source>
        <dbReference type="ARBA" id="ARBA00022989"/>
    </source>
</evidence>
<evidence type="ECO:0000313" key="9">
    <source>
        <dbReference type="EMBL" id="AMK96079.1"/>
    </source>
</evidence>
<keyword evidence="9" id="KW-0934">Plastid</keyword>
<evidence type="ECO:0000256" key="7">
    <source>
        <dbReference type="HAMAP-Rule" id="MF_00396"/>
    </source>
</evidence>
<dbReference type="EMBL" id="KT266785">
    <property type="protein sequence ID" value="AMK96079.1"/>
    <property type="molecule type" value="Genomic_DNA"/>
</dbReference>
<keyword evidence="7" id="KW-0602">Photosynthesis</keyword>
<keyword evidence="4 7" id="KW-0249">Electron transport</keyword>
<protein>
    <recommendedName>
        <fullName evidence="7">Cytochrome b6-f complex subunit 7</fullName>
    </recommendedName>
    <alternativeName>
        <fullName evidence="7">Cytochrome b6-f complex subunit PetM</fullName>
    </alternativeName>
    <alternativeName>
        <fullName evidence="7">Cytochrome b6-f complex subunit VII</fullName>
    </alternativeName>
</protein>
<dbReference type="InterPro" id="IPR012595">
    <property type="entry name" value="PetM_cyt_b6/f_cplx_su7"/>
</dbReference>
<keyword evidence="3 7" id="KW-0812">Transmembrane</keyword>
<name>A0A141SCR1_9FLOR</name>
<feature type="transmembrane region" description="Helical" evidence="8">
    <location>
        <begin position="6"/>
        <end position="27"/>
    </location>
</feature>
<keyword evidence="6 7" id="KW-0472">Membrane</keyword>
<dbReference type="AlphaFoldDB" id="A0A141SCR1"/>
<dbReference type="Pfam" id="PF08041">
    <property type="entry name" value="PetM"/>
    <property type="match status" value="1"/>
</dbReference>
<evidence type="ECO:0000256" key="4">
    <source>
        <dbReference type="ARBA" id="ARBA00022982"/>
    </source>
</evidence>
<dbReference type="GO" id="GO:0009512">
    <property type="term" value="C:cytochrome b6f complex"/>
    <property type="evidence" value="ECO:0007669"/>
    <property type="project" value="InterPro"/>
</dbReference>
<evidence type="ECO:0000256" key="2">
    <source>
        <dbReference type="ARBA" id="ARBA00022448"/>
    </source>
</evidence>
<comment type="subunit">
    <text evidence="7">The 4 large subunits of the cytochrome b6-f complex are cytochrome b6, subunit IV (17 kDa polypeptide, PetD), cytochrome f and the Rieske protein, while the 4 small subunits are PetG, PetL, PetM and PetN. The complex functions as a dimer.</text>
</comment>
<comment type="similarity">
    <text evidence="7">Belongs to the PetM family.</text>
</comment>
<proteinExistence type="inferred from homology"/>
<dbReference type="GO" id="GO:0015979">
    <property type="term" value="P:photosynthesis"/>
    <property type="evidence" value="ECO:0007669"/>
    <property type="project" value="UniProtKB-KW"/>
</dbReference>